<dbReference type="InterPro" id="IPR007712">
    <property type="entry name" value="RelE/ParE_toxin"/>
</dbReference>
<dbReference type="InterPro" id="IPR035093">
    <property type="entry name" value="RelE/ParE_toxin_dom_sf"/>
</dbReference>
<reference evidence="2" key="1">
    <citation type="submission" date="2020-06" db="EMBL/GenBank/DDBJ databases">
        <title>Unique genomic features of the anaerobic methanotrophic archaea.</title>
        <authorList>
            <person name="Chadwick G.L."/>
            <person name="Skennerton C.T."/>
            <person name="Laso-Perez R."/>
            <person name="Leu A.O."/>
            <person name="Speth D.R."/>
            <person name="Yu H."/>
            <person name="Morgan-Lang C."/>
            <person name="Hatzenpichler R."/>
            <person name="Goudeau D."/>
            <person name="Malmstrom R."/>
            <person name="Brazelton W.J."/>
            <person name="Woyke T."/>
            <person name="Hallam S.J."/>
            <person name="Tyson G.W."/>
            <person name="Wegener G."/>
            <person name="Boetius A."/>
            <person name="Orphan V."/>
        </authorList>
    </citation>
    <scope>NUCLEOTIDE SEQUENCE</scope>
</reference>
<keyword evidence="1" id="KW-1277">Toxin-antitoxin system</keyword>
<sequence>MLEVEHKPNFLKKIHKIKDASVKERVKNQIKKILENPEIGKPMRYVRKGTRELYIGSFRLSYAYLKDENKIIFLDLYHKDEQ</sequence>
<dbReference type="SUPFAM" id="SSF143011">
    <property type="entry name" value="RelE-like"/>
    <property type="match status" value="1"/>
</dbReference>
<organism evidence="2">
    <name type="scientific">Candidatus Methanogaster sp. ANME-2c ERB4</name>
    <dbReference type="NCBI Taxonomy" id="2759911"/>
    <lineage>
        <taxon>Archaea</taxon>
        <taxon>Methanobacteriati</taxon>
        <taxon>Methanobacteriota</taxon>
        <taxon>Stenosarchaea group</taxon>
        <taxon>Methanomicrobia</taxon>
        <taxon>Methanosarcinales</taxon>
        <taxon>ANME-2 cluster</taxon>
        <taxon>Candidatus Methanogasteraceae</taxon>
        <taxon>Candidatus Methanogaster</taxon>
    </lineage>
</organism>
<dbReference type="Gene3D" id="3.30.2310.20">
    <property type="entry name" value="RelE-like"/>
    <property type="match status" value="1"/>
</dbReference>
<dbReference type="EMBL" id="MT631260">
    <property type="protein sequence ID" value="QNO47368.1"/>
    <property type="molecule type" value="Genomic_DNA"/>
</dbReference>
<dbReference type="Pfam" id="PF05016">
    <property type="entry name" value="ParE_toxin"/>
    <property type="match status" value="1"/>
</dbReference>
<evidence type="ECO:0000313" key="2">
    <source>
        <dbReference type="EMBL" id="QNO47368.1"/>
    </source>
</evidence>
<accession>A0A7G9YH84</accession>
<protein>
    <recommendedName>
        <fullName evidence="3">Type II toxin-antitoxin system RelE/ParE family toxin</fullName>
    </recommendedName>
</protein>
<gene>
    <name evidence="2" type="ORF">LNGCCOLK_00046</name>
</gene>
<name>A0A7G9YH84_9EURY</name>
<evidence type="ECO:0008006" key="3">
    <source>
        <dbReference type="Google" id="ProtNLM"/>
    </source>
</evidence>
<proteinExistence type="predicted"/>
<evidence type="ECO:0000256" key="1">
    <source>
        <dbReference type="ARBA" id="ARBA00022649"/>
    </source>
</evidence>
<dbReference type="AlphaFoldDB" id="A0A7G9YH84"/>